<gene>
    <name evidence="1" type="ORF">EVAR_71203_1</name>
</gene>
<proteinExistence type="predicted"/>
<keyword evidence="2" id="KW-1185">Reference proteome</keyword>
<sequence length="85" mass="8919">MGFIPIGGMASELAASFAGCDDPNHHHHHHHHGFPDIANQLNATASAIGGSNNSNNPQSAASLLAASANQLFANNPILYRLQRLP</sequence>
<organism evidence="1 2">
    <name type="scientific">Eumeta variegata</name>
    <name type="common">Bagworm moth</name>
    <name type="synonym">Eumeta japonica</name>
    <dbReference type="NCBI Taxonomy" id="151549"/>
    <lineage>
        <taxon>Eukaryota</taxon>
        <taxon>Metazoa</taxon>
        <taxon>Ecdysozoa</taxon>
        <taxon>Arthropoda</taxon>
        <taxon>Hexapoda</taxon>
        <taxon>Insecta</taxon>
        <taxon>Pterygota</taxon>
        <taxon>Neoptera</taxon>
        <taxon>Endopterygota</taxon>
        <taxon>Lepidoptera</taxon>
        <taxon>Glossata</taxon>
        <taxon>Ditrysia</taxon>
        <taxon>Tineoidea</taxon>
        <taxon>Psychidae</taxon>
        <taxon>Oiketicinae</taxon>
        <taxon>Eumeta</taxon>
    </lineage>
</organism>
<dbReference type="EMBL" id="BGZK01002969">
    <property type="protein sequence ID" value="GBP97602.1"/>
    <property type="molecule type" value="Genomic_DNA"/>
</dbReference>
<evidence type="ECO:0000313" key="2">
    <source>
        <dbReference type="Proteomes" id="UP000299102"/>
    </source>
</evidence>
<accession>A0A4C2ACQ6</accession>
<name>A0A4C2ACQ6_EUMVA</name>
<evidence type="ECO:0000313" key="1">
    <source>
        <dbReference type="EMBL" id="GBP97602.1"/>
    </source>
</evidence>
<protein>
    <submittedName>
        <fullName evidence="1">Uncharacterized protein</fullName>
    </submittedName>
</protein>
<comment type="caution">
    <text evidence="1">The sequence shown here is derived from an EMBL/GenBank/DDBJ whole genome shotgun (WGS) entry which is preliminary data.</text>
</comment>
<reference evidence="1 2" key="1">
    <citation type="journal article" date="2019" name="Commun. Biol.">
        <title>The bagworm genome reveals a unique fibroin gene that provides high tensile strength.</title>
        <authorList>
            <person name="Kono N."/>
            <person name="Nakamura H."/>
            <person name="Ohtoshi R."/>
            <person name="Tomita M."/>
            <person name="Numata K."/>
            <person name="Arakawa K."/>
        </authorList>
    </citation>
    <scope>NUCLEOTIDE SEQUENCE [LARGE SCALE GENOMIC DNA]</scope>
</reference>
<dbReference type="AlphaFoldDB" id="A0A4C2ACQ6"/>
<dbReference type="Proteomes" id="UP000299102">
    <property type="component" value="Unassembled WGS sequence"/>
</dbReference>